<proteinExistence type="predicted"/>
<protein>
    <submittedName>
        <fullName evidence="1">Uncharacterized protein</fullName>
    </submittedName>
</protein>
<sequence>MWIKQKKLQKNYRKSQMRLLELIPVFQDVIPTKDLVSGVILISEKYGASKHFCACGCGKLTVLPINDFHKGKNMGWSFTKHKDGTVSFHPSVGNFSGQKPYHAHYY</sequence>
<comment type="caution">
    <text evidence="1">The sequence shown here is derived from an EMBL/GenBank/DDBJ whole genome shotgun (WGS) entry which is preliminary data.</text>
</comment>
<dbReference type="Pfam" id="PF20137">
    <property type="entry name" value="BubE"/>
    <property type="match status" value="1"/>
</dbReference>
<dbReference type="AlphaFoldDB" id="A0A0F8Y0R0"/>
<gene>
    <name evidence="1" type="ORF">LCGC14_2878520</name>
</gene>
<evidence type="ECO:0000313" key="1">
    <source>
        <dbReference type="EMBL" id="KKK74957.1"/>
    </source>
</evidence>
<dbReference type="EMBL" id="LAZR01056078">
    <property type="protein sequence ID" value="KKK74957.1"/>
    <property type="molecule type" value="Genomic_DNA"/>
</dbReference>
<name>A0A0F8Y0R0_9ZZZZ</name>
<feature type="non-terminal residue" evidence="1">
    <location>
        <position position="106"/>
    </location>
</feature>
<organism evidence="1">
    <name type="scientific">marine sediment metagenome</name>
    <dbReference type="NCBI Taxonomy" id="412755"/>
    <lineage>
        <taxon>unclassified sequences</taxon>
        <taxon>metagenomes</taxon>
        <taxon>ecological metagenomes</taxon>
    </lineage>
</organism>
<accession>A0A0F8Y0R0</accession>
<dbReference type="InterPro" id="IPR045384">
    <property type="entry name" value="DUF6527"/>
</dbReference>
<reference evidence="1" key="1">
    <citation type="journal article" date="2015" name="Nature">
        <title>Complex archaea that bridge the gap between prokaryotes and eukaryotes.</title>
        <authorList>
            <person name="Spang A."/>
            <person name="Saw J.H."/>
            <person name="Jorgensen S.L."/>
            <person name="Zaremba-Niedzwiedzka K."/>
            <person name="Martijn J."/>
            <person name="Lind A.E."/>
            <person name="van Eijk R."/>
            <person name="Schleper C."/>
            <person name="Guy L."/>
            <person name="Ettema T.J."/>
        </authorList>
    </citation>
    <scope>NUCLEOTIDE SEQUENCE</scope>
</reference>